<dbReference type="Gene3D" id="1.10.287.130">
    <property type="match status" value="1"/>
</dbReference>
<dbReference type="InterPro" id="IPR003594">
    <property type="entry name" value="HATPase_dom"/>
</dbReference>
<comment type="catalytic activity">
    <reaction evidence="1">
        <text>ATP + protein L-histidine = ADP + protein N-phospho-L-histidine.</text>
        <dbReference type="EC" id="2.7.13.3"/>
    </reaction>
</comment>
<keyword evidence="4" id="KW-0418">Kinase</keyword>
<proteinExistence type="predicted"/>
<name>A0A402AGE9_9CHLR</name>
<dbReference type="InterPro" id="IPR036097">
    <property type="entry name" value="HisK_dim/P_sf"/>
</dbReference>
<dbReference type="InterPro" id="IPR005467">
    <property type="entry name" value="His_kinase_dom"/>
</dbReference>
<dbReference type="Gene3D" id="3.30.565.10">
    <property type="entry name" value="Histidine kinase-like ATPase, C-terminal domain"/>
    <property type="match status" value="1"/>
</dbReference>
<dbReference type="RefSeq" id="WP_126549769.1">
    <property type="nucleotide sequence ID" value="NZ_BIFS01000001.1"/>
</dbReference>
<dbReference type="InterPro" id="IPR036890">
    <property type="entry name" value="HATPase_C_sf"/>
</dbReference>
<dbReference type="GO" id="GO:0000155">
    <property type="term" value="F:phosphorelay sensor kinase activity"/>
    <property type="evidence" value="ECO:0007669"/>
    <property type="project" value="InterPro"/>
</dbReference>
<keyword evidence="10" id="KW-1185">Reference proteome</keyword>
<dbReference type="SMART" id="SM00388">
    <property type="entry name" value="HisKA"/>
    <property type="match status" value="1"/>
</dbReference>
<dbReference type="AlphaFoldDB" id="A0A402AGE9"/>
<dbReference type="PANTHER" id="PTHR43547:SF2">
    <property type="entry name" value="HYBRID SIGNAL TRANSDUCTION HISTIDINE KINASE C"/>
    <property type="match status" value="1"/>
</dbReference>
<dbReference type="Proteomes" id="UP000287188">
    <property type="component" value="Unassembled WGS sequence"/>
</dbReference>
<evidence type="ECO:0000256" key="7">
    <source>
        <dbReference type="SAM" id="MobiDB-lite"/>
    </source>
</evidence>
<gene>
    <name evidence="9" type="ORF">KDK_19980</name>
</gene>
<evidence type="ECO:0000256" key="3">
    <source>
        <dbReference type="ARBA" id="ARBA00022553"/>
    </source>
</evidence>
<protein>
    <recommendedName>
        <fullName evidence="2">histidine kinase</fullName>
        <ecNumber evidence="2">2.7.13.3</ecNumber>
    </recommendedName>
</protein>
<feature type="region of interest" description="Disordered" evidence="7">
    <location>
        <begin position="254"/>
        <end position="280"/>
    </location>
</feature>
<evidence type="ECO:0000313" key="9">
    <source>
        <dbReference type="EMBL" id="GCE18198.1"/>
    </source>
</evidence>
<evidence type="ECO:0000256" key="4">
    <source>
        <dbReference type="ARBA" id="ARBA00022777"/>
    </source>
</evidence>
<dbReference type="SUPFAM" id="SSF47384">
    <property type="entry name" value="Homodimeric domain of signal transducing histidine kinase"/>
    <property type="match status" value="1"/>
</dbReference>
<keyword evidence="5" id="KW-0902">Two-component regulatory system</keyword>
<evidence type="ECO:0000256" key="2">
    <source>
        <dbReference type="ARBA" id="ARBA00012438"/>
    </source>
</evidence>
<dbReference type="CDD" id="cd00082">
    <property type="entry name" value="HisKA"/>
    <property type="match status" value="1"/>
</dbReference>
<keyword evidence="3" id="KW-0597">Phosphoprotein</keyword>
<evidence type="ECO:0000313" key="10">
    <source>
        <dbReference type="Proteomes" id="UP000287188"/>
    </source>
</evidence>
<organism evidence="9 10">
    <name type="scientific">Dictyobacter kobayashii</name>
    <dbReference type="NCBI Taxonomy" id="2014872"/>
    <lineage>
        <taxon>Bacteria</taxon>
        <taxon>Bacillati</taxon>
        <taxon>Chloroflexota</taxon>
        <taxon>Ktedonobacteria</taxon>
        <taxon>Ktedonobacterales</taxon>
        <taxon>Dictyobacteraceae</taxon>
        <taxon>Dictyobacter</taxon>
    </lineage>
</organism>
<dbReference type="OrthoDB" id="9757990at2"/>
<feature type="coiled-coil region" evidence="6">
    <location>
        <begin position="6"/>
        <end position="40"/>
    </location>
</feature>
<dbReference type="SMART" id="SM00387">
    <property type="entry name" value="HATPase_c"/>
    <property type="match status" value="1"/>
</dbReference>
<dbReference type="InterPro" id="IPR004358">
    <property type="entry name" value="Sig_transdc_His_kin-like_C"/>
</dbReference>
<feature type="compositionally biased region" description="Basic and acidic residues" evidence="7">
    <location>
        <begin position="255"/>
        <end position="267"/>
    </location>
</feature>
<evidence type="ECO:0000259" key="8">
    <source>
        <dbReference type="PROSITE" id="PS50109"/>
    </source>
</evidence>
<dbReference type="Pfam" id="PF02518">
    <property type="entry name" value="HATPase_c"/>
    <property type="match status" value="1"/>
</dbReference>
<evidence type="ECO:0000256" key="5">
    <source>
        <dbReference type="ARBA" id="ARBA00023012"/>
    </source>
</evidence>
<keyword evidence="6" id="KW-0175">Coiled coil</keyword>
<dbReference type="PRINTS" id="PR00344">
    <property type="entry name" value="BCTRLSENSOR"/>
</dbReference>
<dbReference type="Pfam" id="PF00512">
    <property type="entry name" value="HisKA"/>
    <property type="match status" value="1"/>
</dbReference>
<evidence type="ECO:0000256" key="6">
    <source>
        <dbReference type="SAM" id="Coils"/>
    </source>
</evidence>
<feature type="domain" description="Histidine kinase" evidence="8">
    <location>
        <begin position="43"/>
        <end position="279"/>
    </location>
</feature>
<reference evidence="10" key="1">
    <citation type="submission" date="2018-12" db="EMBL/GenBank/DDBJ databases">
        <title>Tengunoibacter tsumagoiensis gen. nov., sp. nov., Dictyobacter kobayashii sp. nov., D. alpinus sp. nov., and D. joshuensis sp. nov. and description of Dictyobacteraceae fam. nov. within the order Ktedonobacterales isolated from Tengu-no-mugimeshi.</title>
        <authorList>
            <person name="Wang C.M."/>
            <person name="Zheng Y."/>
            <person name="Sakai Y."/>
            <person name="Toyoda A."/>
            <person name="Minakuchi Y."/>
            <person name="Abe K."/>
            <person name="Yokota A."/>
            <person name="Yabe S."/>
        </authorList>
    </citation>
    <scope>NUCLEOTIDE SEQUENCE [LARGE SCALE GENOMIC DNA]</scope>
    <source>
        <strain evidence="10">Uno11</strain>
    </source>
</reference>
<sequence length="280" mass="30854">MQLQGEKTQEQIIQELQQQLDDLRAENLLLQDQLAHKEQSTAMIAHDLRGPLSPIMNYAQMIGRHAAPPKDGSKFSAQQIGKKHSAIQRNANIIIGQAQRMSRLVNDLLDSSHLASGKFSLIREDCDIVQLVEEMVEQLRPVAPYHTFIVSAPRTPIIGHWDGGRLQQALGNLLDNAIKYSDEKTTITVAVVATEKGVKISVHNQGASIPSAEIGHLFRPYGRLPAASSRHGSGLGLFITKSIIEAHQGTLQLEPHSEEGNSSDEPRGTTFSFEIPLRED</sequence>
<accession>A0A402AGE9</accession>
<evidence type="ECO:0000256" key="1">
    <source>
        <dbReference type="ARBA" id="ARBA00000085"/>
    </source>
</evidence>
<comment type="caution">
    <text evidence="9">The sequence shown here is derived from an EMBL/GenBank/DDBJ whole genome shotgun (WGS) entry which is preliminary data.</text>
</comment>
<keyword evidence="4" id="KW-0808">Transferase</keyword>
<dbReference type="EMBL" id="BIFS01000001">
    <property type="protein sequence ID" value="GCE18198.1"/>
    <property type="molecule type" value="Genomic_DNA"/>
</dbReference>
<dbReference type="SUPFAM" id="SSF55874">
    <property type="entry name" value="ATPase domain of HSP90 chaperone/DNA topoisomerase II/histidine kinase"/>
    <property type="match status" value="1"/>
</dbReference>
<dbReference type="InterPro" id="IPR003661">
    <property type="entry name" value="HisK_dim/P_dom"/>
</dbReference>
<dbReference type="PROSITE" id="PS50109">
    <property type="entry name" value="HIS_KIN"/>
    <property type="match status" value="1"/>
</dbReference>
<dbReference type="PANTHER" id="PTHR43547">
    <property type="entry name" value="TWO-COMPONENT HISTIDINE KINASE"/>
    <property type="match status" value="1"/>
</dbReference>
<dbReference type="EC" id="2.7.13.3" evidence="2"/>